<dbReference type="RefSeq" id="WP_097622876.1">
    <property type="nucleotide sequence ID" value="NZ_ML133769.1"/>
</dbReference>
<dbReference type="Pfam" id="PF01177">
    <property type="entry name" value="Asp_Glu_race"/>
    <property type="match status" value="1"/>
</dbReference>
<proteinExistence type="inferred from homology"/>
<dbReference type="EMBL" id="RJTJ01000022">
    <property type="protein sequence ID" value="RUM01284.1"/>
    <property type="molecule type" value="Genomic_DNA"/>
</dbReference>
<dbReference type="PANTHER" id="PTHR21198">
    <property type="entry name" value="GLUTAMATE RACEMASE"/>
    <property type="match status" value="1"/>
</dbReference>
<accession>A0A3S0SNS4</accession>
<dbReference type="AlphaFoldDB" id="A0A3S0SNS4"/>
<dbReference type="EC" id="5.1.1.-" evidence="3"/>
<dbReference type="Proteomes" id="UP000278081">
    <property type="component" value="Unassembled WGS sequence"/>
</dbReference>
<dbReference type="OrthoDB" id="9803739at2"/>
<dbReference type="InterPro" id="IPR033134">
    <property type="entry name" value="Asp/Glu_racemase_AS_2"/>
</dbReference>
<reference evidence="3 4" key="1">
    <citation type="submission" date="2018-11" db="EMBL/GenBank/DDBJ databases">
        <title>Rhizobium chutanense sp. nov., isolated from root nodules of Phaseolus vulgaris in China.</title>
        <authorList>
            <person name="Huo Y."/>
        </authorList>
    </citation>
    <scope>NUCLEOTIDE SEQUENCE [LARGE SCALE GENOMIC DNA]</scope>
    <source>
        <strain evidence="3 4">C16</strain>
    </source>
</reference>
<dbReference type="PROSITE" id="PS00924">
    <property type="entry name" value="ASP_GLU_RACEMASE_2"/>
    <property type="match status" value="1"/>
</dbReference>
<evidence type="ECO:0000313" key="4">
    <source>
        <dbReference type="Proteomes" id="UP000278081"/>
    </source>
</evidence>
<dbReference type="InterPro" id="IPR015942">
    <property type="entry name" value="Asp/Glu/hydantoin_racemase"/>
</dbReference>
<comment type="similarity">
    <text evidence="1">Belongs to the aspartate/glutamate racemases family.</text>
</comment>
<dbReference type="GO" id="GO:0047661">
    <property type="term" value="F:amino-acid racemase activity"/>
    <property type="evidence" value="ECO:0007669"/>
    <property type="project" value="InterPro"/>
</dbReference>
<dbReference type="InterPro" id="IPR004380">
    <property type="entry name" value="Asp_race"/>
</dbReference>
<evidence type="ECO:0000313" key="3">
    <source>
        <dbReference type="EMBL" id="RUM01284.1"/>
    </source>
</evidence>
<dbReference type="SUPFAM" id="SSF53681">
    <property type="entry name" value="Aspartate/glutamate racemase"/>
    <property type="match status" value="2"/>
</dbReference>
<protein>
    <submittedName>
        <fullName evidence="3">Amino acid racemase</fullName>
        <ecNumber evidence="3">5.1.1.-</ecNumber>
    </submittedName>
</protein>
<dbReference type="Gene3D" id="3.40.50.1860">
    <property type="match status" value="2"/>
</dbReference>
<evidence type="ECO:0000256" key="2">
    <source>
        <dbReference type="ARBA" id="ARBA00023235"/>
    </source>
</evidence>
<sequence>MKHVGILAHSAEGSALCYLAACHEGIRRLGPHQHPDITLDVIAMGKSMAAWEQFDLPSIRATLTQTLERLDAAGCDFFICPDNTAHLALEAGNTSLPLPGLHIAEVVADYALSRKFRSLGVLGTKWTMDGSIYRDAFDRRGLKFHIPGEVDRELINATIFEELCGGIFREETKADYQRIIRDLGRAGCDAVVLGCTEIPLLITPEASPLPVLDSTRLLAQAAVDVALGARAQPSWRGGKIRSVDVTA</sequence>
<keyword evidence="2 3" id="KW-0413">Isomerase</keyword>
<dbReference type="NCBIfam" id="TIGR00035">
    <property type="entry name" value="asp_race"/>
    <property type="match status" value="1"/>
</dbReference>
<comment type="caution">
    <text evidence="3">The sequence shown here is derived from an EMBL/GenBank/DDBJ whole genome shotgun (WGS) entry which is preliminary data.</text>
</comment>
<dbReference type="PANTHER" id="PTHR21198:SF7">
    <property type="entry name" value="ASPARTATE-GLUTAMATE RACEMASE FAMILY"/>
    <property type="match status" value="1"/>
</dbReference>
<name>A0A3S0SNS4_9HYPH</name>
<gene>
    <name evidence="3" type="ORF">EFR84_22695</name>
</gene>
<evidence type="ECO:0000256" key="1">
    <source>
        <dbReference type="ARBA" id="ARBA00007847"/>
    </source>
</evidence>
<dbReference type="InterPro" id="IPR001920">
    <property type="entry name" value="Asp/Glu_race"/>
</dbReference>
<organism evidence="3 4">
    <name type="scientific">Rhizobium chutanense</name>
    <dbReference type="NCBI Taxonomy" id="2035448"/>
    <lineage>
        <taxon>Bacteria</taxon>
        <taxon>Pseudomonadati</taxon>
        <taxon>Pseudomonadota</taxon>
        <taxon>Alphaproteobacteria</taxon>
        <taxon>Hyphomicrobiales</taxon>
        <taxon>Rhizobiaceae</taxon>
        <taxon>Rhizobium/Agrobacterium group</taxon>
        <taxon>Rhizobium</taxon>
    </lineage>
</organism>